<dbReference type="PANTHER" id="PTHR46292">
    <property type="entry name" value="COILED-COIL DOMAIN-CONTAINING PROTEIN 102A"/>
    <property type="match status" value="1"/>
</dbReference>
<dbReference type="AlphaFoldDB" id="A0A6P5K8V8"/>
<dbReference type="CTD" id="79839"/>
<dbReference type="PANTHER" id="PTHR46292:SF2">
    <property type="entry name" value="COILED-COIL DOMAIN-CONTAINING PROTEIN 102B"/>
    <property type="match status" value="1"/>
</dbReference>
<dbReference type="Proteomes" id="UP000515140">
    <property type="component" value="Unplaced"/>
</dbReference>
<keyword evidence="1 2" id="KW-0175">Coiled coil</keyword>
<evidence type="ECO:0000313" key="5">
    <source>
        <dbReference type="RefSeq" id="XP_020841282.1"/>
    </source>
</evidence>
<accession>A0A6P5K8V8</accession>
<feature type="coiled-coil region" evidence="2">
    <location>
        <begin position="363"/>
        <end position="393"/>
    </location>
</feature>
<dbReference type="KEGG" id="pcw:110207821"/>
<dbReference type="FunCoup" id="A0A6P5K8V8">
    <property type="interactions" value="155"/>
</dbReference>
<evidence type="ECO:0000256" key="1">
    <source>
        <dbReference type="ARBA" id="ARBA00023054"/>
    </source>
</evidence>
<protein>
    <submittedName>
        <fullName evidence="5">Coiled-coil domain-containing protein 102B isoform X1</fullName>
    </submittedName>
</protein>
<feature type="region of interest" description="Disordered" evidence="3">
    <location>
        <begin position="558"/>
        <end position="577"/>
    </location>
</feature>
<organism evidence="4 5">
    <name type="scientific">Phascolarctos cinereus</name>
    <name type="common">Koala</name>
    <dbReference type="NCBI Taxonomy" id="38626"/>
    <lineage>
        <taxon>Eukaryota</taxon>
        <taxon>Metazoa</taxon>
        <taxon>Chordata</taxon>
        <taxon>Craniata</taxon>
        <taxon>Vertebrata</taxon>
        <taxon>Euteleostomi</taxon>
        <taxon>Mammalia</taxon>
        <taxon>Metatheria</taxon>
        <taxon>Diprotodontia</taxon>
        <taxon>Phascolarctidae</taxon>
        <taxon>Phascolarctos</taxon>
    </lineage>
</organism>
<name>A0A6P5K8V8_PHACI</name>
<dbReference type="RefSeq" id="XP_020841282.1">
    <property type="nucleotide sequence ID" value="XM_020985623.1"/>
</dbReference>
<keyword evidence="4" id="KW-1185">Reference proteome</keyword>
<reference evidence="5" key="1">
    <citation type="submission" date="2025-08" db="UniProtKB">
        <authorList>
            <consortium name="RefSeq"/>
        </authorList>
    </citation>
    <scope>IDENTIFICATION</scope>
    <source>
        <tissue evidence="5">Spleen</tissue>
    </source>
</reference>
<evidence type="ECO:0000256" key="3">
    <source>
        <dbReference type="SAM" id="MobiDB-lite"/>
    </source>
</evidence>
<feature type="coiled-coil region" evidence="2">
    <location>
        <begin position="477"/>
        <end position="539"/>
    </location>
</feature>
<proteinExistence type="predicted"/>
<sequence>MNFDSIHKLIEETQIFKLQQSSLRSPCEPVTPASPLYDSCNSYLPPEGLYSRGAQNFYAHSYSSNDWDICEELRVRELEEVKARAAQMEKTMRWWSDCTANWREKWSKVRIERNKAREEGRQLRIKLEMAMKELSALKKKQSSLNEKETLDAEVIWKEKPGFVEGSCPQEAQFPVASKEYGPPRINLGKTQVSIKEDISKKEIEVVANPVRFNQDLNLQGLDFFRKGLSGNCVTKPALRLDNVAQPLEKELTQISTLKFHLDESQKILWKEREMRSSLEKEVELLESALSLWKCKYEEMKESKKMSLNQFNIFHDLHENEVEKVSEGRKDEGNCETSKDRLICELRAELERLQAESASEWGKREILETEKQGLERDNRRLKAQVKEMEELLDKKNPLAVTSQGPDLKMSQSELLEKNKVKPKDRGKFQLMRRMARVLFEDTKKEDDRELAELQHAYCKLNKQYQDKMAELIHANNRVDHHEAEVKKLRFRVEDLKKGLSHAEDELDGSLNQIRKLQRSLDEQIEMNDNLQIQLNHLQNRFKRPKNVSPAYGIKLSAKYTSEDSTEAEYEEEGDQCIS</sequence>
<dbReference type="InParanoid" id="A0A6P5K8V8"/>
<feature type="compositionally biased region" description="Acidic residues" evidence="3">
    <location>
        <begin position="562"/>
        <end position="577"/>
    </location>
</feature>
<evidence type="ECO:0000313" key="4">
    <source>
        <dbReference type="Proteomes" id="UP000515140"/>
    </source>
</evidence>
<gene>
    <name evidence="5" type="primary">CCDC102B</name>
</gene>
<evidence type="ECO:0000256" key="2">
    <source>
        <dbReference type="SAM" id="Coils"/>
    </source>
</evidence>
<feature type="coiled-coil region" evidence="2">
    <location>
        <begin position="113"/>
        <end position="147"/>
    </location>
</feature>
<dbReference type="GeneID" id="110207821"/>